<feature type="compositionally biased region" description="Low complexity" evidence="1">
    <location>
        <begin position="39"/>
        <end position="55"/>
    </location>
</feature>
<feature type="region of interest" description="Disordered" evidence="1">
    <location>
        <begin position="614"/>
        <end position="666"/>
    </location>
</feature>
<feature type="region of interest" description="Disordered" evidence="1">
    <location>
        <begin position="736"/>
        <end position="773"/>
    </location>
</feature>
<dbReference type="PROSITE" id="PS50190">
    <property type="entry name" value="SEC7"/>
    <property type="match status" value="1"/>
</dbReference>
<feature type="compositionally biased region" description="Low complexity" evidence="1">
    <location>
        <begin position="1092"/>
        <end position="1102"/>
    </location>
</feature>
<feature type="compositionally biased region" description="Polar residues" evidence="1">
    <location>
        <begin position="493"/>
        <end position="504"/>
    </location>
</feature>
<dbReference type="InterPro" id="IPR023394">
    <property type="entry name" value="Sec7_C_sf"/>
</dbReference>
<feature type="compositionally biased region" description="Polar residues" evidence="1">
    <location>
        <begin position="614"/>
        <end position="634"/>
    </location>
</feature>
<dbReference type="CDD" id="cd00171">
    <property type="entry name" value="Sec7"/>
    <property type="match status" value="1"/>
</dbReference>
<feature type="compositionally biased region" description="Basic and acidic residues" evidence="1">
    <location>
        <begin position="402"/>
        <end position="415"/>
    </location>
</feature>
<feature type="region of interest" description="Disordered" evidence="1">
    <location>
        <begin position="1484"/>
        <end position="1511"/>
    </location>
</feature>
<dbReference type="InterPro" id="IPR001849">
    <property type="entry name" value="PH_domain"/>
</dbReference>
<feature type="compositionally biased region" description="Polar residues" evidence="1">
    <location>
        <begin position="119"/>
        <end position="138"/>
    </location>
</feature>
<feature type="compositionally biased region" description="Low complexity" evidence="1">
    <location>
        <begin position="1"/>
        <end position="26"/>
    </location>
</feature>
<feature type="compositionally biased region" description="Low complexity" evidence="1">
    <location>
        <begin position="1717"/>
        <end position="1735"/>
    </location>
</feature>
<dbReference type="Pfam" id="PF01369">
    <property type="entry name" value="Sec7"/>
    <property type="match status" value="1"/>
</dbReference>
<feature type="region of interest" description="Disordered" evidence="1">
    <location>
        <begin position="1"/>
        <end position="254"/>
    </location>
</feature>
<feature type="region of interest" description="Disordered" evidence="1">
    <location>
        <begin position="267"/>
        <end position="301"/>
    </location>
</feature>
<evidence type="ECO:0000259" key="2">
    <source>
        <dbReference type="PROSITE" id="PS50003"/>
    </source>
</evidence>
<evidence type="ECO:0000313" key="4">
    <source>
        <dbReference type="EMBL" id="KAK0556686.1"/>
    </source>
</evidence>
<dbReference type="Gene3D" id="1.10.1000.11">
    <property type="entry name" value="Arf Nucleotide-binding Site Opener,domain 2"/>
    <property type="match status" value="1"/>
</dbReference>
<comment type="caution">
    <text evidence="4">The sequence shown here is derived from an EMBL/GenBank/DDBJ whole genome shotgun (WGS) entry which is preliminary data.</text>
</comment>
<evidence type="ECO:0000259" key="3">
    <source>
        <dbReference type="PROSITE" id="PS50190"/>
    </source>
</evidence>
<name>A0AAN6GZS7_9BASI</name>
<dbReference type="GO" id="GO:0032012">
    <property type="term" value="P:regulation of ARF protein signal transduction"/>
    <property type="evidence" value="ECO:0007669"/>
    <property type="project" value="InterPro"/>
</dbReference>
<feature type="domain" description="PH" evidence="2">
    <location>
        <begin position="1283"/>
        <end position="1464"/>
    </location>
</feature>
<evidence type="ECO:0000313" key="5">
    <source>
        <dbReference type="Proteomes" id="UP001176517"/>
    </source>
</evidence>
<keyword evidence="5" id="KW-1185">Reference proteome</keyword>
<dbReference type="PANTHER" id="PTHR10663:SF405">
    <property type="entry name" value="ARF GUANINE NUCLEOTIDE EXCHANGE FACTOR SYT1"/>
    <property type="match status" value="1"/>
</dbReference>
<feature type="compositionally biased region" description="Low complexity" evidence="1">
    <location>
        <begin position="1789"/>
        <end position="1810"/>
    </location>
</feature>
<dbReference type="SUPFAM" id="SSF50729">
    <property type="entry name" value="PH domain-like"/>
    <property type="match status" value="1"/>
</dbReference>
<feature type="domain" description="SEC7" evidence="3">
    <location>
        <begin position="937"/>
        <end position="1058"/>
    </location>
</feature>
<accession>A0AAN6GZS7</accession>
<feature type="compositionally biased region" description="Low complexity" evidence="1">
    <location>
        <begin position="218"/>
        <end position="230"/>
    </location>
</feature>
<organism evidence="4 5">
    <name type="scientific">Tilletia horrida</name>
    <dbReference type="NCBI Taxonomy" id="155126"/>
    <lineage>
        <taxon>Eukaryota</taxon>
        <taxon>Fungi</taxon>
        <taxon>Dikarya</taxon>
        <taxon>Basidiomycota</taxon>
        <taxon>Ustilaginomycotina</taxon>
        <taxon>Exobasidiomycetes</taxon>
        <taxon>Tilletiales</taxon>
        <taxon>Tilletiaceae</taxon>
        <taxon>Tilletia</taxon>
    </lineage>
</organism>
<feature type="region of interest" description="Disordered" evidence="1">
    <location>
        <begin position="375"/>
        <end position="504"/>
    </location>
</feature>
<feature type="region of interest" description="Disordered" evidence="1">
    <location>
        <begin position="1716"/>
        <end position="1818"/>
    </location>
</feature>
<evidence type="ECO:0008006" key="6">
    <source>
        <dbReference type="Google" id="ProtNLM"/>
    </source>
</evidence>
<protein>
    <recommendedName>
        <fullName evidence="6">SEC7 domain-containing protein</fullName>
    </recommendedName>
</protein>
<dbReference type="SUPFAM" id="SSF48425">
    <property type="entry name" value="Sec7 domain"/>
    <property type="match status" value="1"/>
</dbReference>
<proteinExistence type="predicted"/>
<feature type="region of interest" description="Disordered" evidence="1">
    <location>
        <begin position="803"/>
        <end position="838"/>
    </location>
</feature>
<dbReference type="InterPro" id="IPR035999">
    <property type="entry name" value="Sec7_dom_sf"/>
</dbReference>
<feature type="compositionally biased region" description="Polar residues" evidence="1">
    <location>
        <begin position="268"/>
        <end position="297"/>
    </location>
</feature>
<feature type="region of interest" description="Disordered" evidence="1">
    <location>
        <begin position="515"/>
        <end position="534"/>
    </location>
</feature>
<feature type="compositionally biased region" description="Low complexity" evidence="1">
    <location>
        <begin position="810"/>
        <end position="836"/>
    </location>
</feature>
<dbReference type="InterPro" id="IPR011993">
    <property type="entry name" value="PH-like_dom_sf"/>
</dbReference>
<feature type="region of interest" description="Disordered" evidence="1">
    <location>
        <begin position="1075"/>
        <end position="1102"/>
    </location>
</feature>
<gene>
    <name evidence="4" type="ORF">OC846_001005</name>
</gene>
<dbReference type="GO" id="GO:0005085">
    <property type="term" value="F:guanyl-nucleotide exchange factor activity"/>
    <property type="evidence" value="ECO:0007669"/>
    <property type="project" value="InterPro"/>
</dbReference>
<dbReference type="SMART" id="SM00222">
    <property type="entry name" value="Sec7"/>
    <property type="match status" value="1"/>
</dbReference>
<dbReference type="EMBL" id="JAPDMZ010000012">
    <property type="protein sequence ID" value="KAK0556686.1"/>
    <property type="molecule type" value="Genomic_DNA"/>
</dbReference>
<dbReference type="SMART" id="SM00233">
    <property type="entry name" value="PH"/>
    <property type="match status" value="1"/>
</dbReference>
<dbReference type="PANTHER" id="PTHR10663">
    <property type="entry name" value="GUANYL-NUCLEOTIDE EXCHANGE FACTOR"/>
    <property type="match status" value="1"/>
</dbReference>
<dbReference type="PROSITE" id="PS50003">
    <property type="entry name" value="PH_DOMAIN"/>
    <property type="match status" value="1"/>
</dbReference>
<reference evidence="4" key="1">
    <citation type="journal article" date="2023" name="PhytoFront">
        <title>Draft Genome Resources of Seven Strains of Tilletia horrida, Causal Agent of Kernel Smut of Rice.</title>
        <authorList>
            <person name="Khanal S."/>
            <person name="Antony Babu S."/>
            <person name="Zhou X.G."/>
        </authorList>
    </citation>
    <scope>NUCLEOTIDE SEQUENCE</scope>
    <source>
        <strain evidence="4">TX6</strain>
    </source>
</reference>
<sequence>MEQQTASPLASPRLPHASAASPSSSSGFFKFANRKKKSSNQSSMPLSPSSPFSPSDQVATSPLPPTTHSNREAILDSSHAATRSISKRRTSSMFHRPRTADVDRRTPSNQLAGRFPVQNGPSQTSSNEPQHQTTSSRTAPLEPAPATDTIRPLRRLLGARSVSSNALKEQFRRHDLSSSPVPAIPSMPIDTPRSPRGSSGKLRDFGLASIPTHDGLKSSKSSNSVSPAQSTFSRLMGLSRRPSNASPLASASQRAATASTFGLVPVGSHSQPYPSQSSLSTAQDYDTSFPSSHSANLSGDISLPSSSSRYLNSSFVSGPSPSTSSSAWHEASGLETLHDVPTAFSAVPASSPLPPPHRRRVSAARLSTTEFPSILTEGATPSPISPMDAATPNTPGMGGTDSDARSVHQVRERRFPPRASDGQHRRQRLGSSASIGVGLGINSPAIGSTNYRGGEASGETSLAGTPRTSFSHSMGMSQNLSESVAGLQPPPLSASSRHASDAALSNASRNLAMSSQQLGGQGSNGGTPAASGASSTASLVKGFMLRKASFGSSASGPTGTSKINAAGGAAALFGGGPSSFAGGGNASGGGSSVLGHTRQRTSSLFASLTSPFSLGSGNSGSKDTPPLSSQNSPVSRHPPSAARTGSQPLVGFGSKPDGPAPAPEPVINRNRAHSAVALEGKSHASRQEKAPLAHIRIPSTSLASSGQPTPVDAAAAAVDAIRAKDTEAQDDIRQRLLGDGPPVTRSMSRRRLKHSVSEEKLGSMRMRRSPSLQSDAAVFNKERLDAARNAELVPYISQQDLQSAQHVGPSSGSRGAISKSTSSASLSGASGVPAAAVGDTSETSMTSLAHGTDGGAPGFGLASSSQIDVGSTTDIEAWAEVEGPKLLALLSKTMSRADMVRSLASTSTLTYPFRVSTTNSSSSSVDILPAAAPLEPHLATAVRRAALKLFMRRFMFKSEALDIALRKLLMEIKLPSETQQIDRIMEAFAQRYMECNEGIYASEDQPYILAFSLMMLHTDAFNKNAKNKMTKADYIKNTSAGGVPADILEYFYDNTTFTQFIHVDEETDMAVAALPTGAPPTATSNNPSQMNSRSASSASLSGLGQSTAGLSMSSADANDSLVNSIAAGGNPATSTFGAYVAGVNSSSSALPMPMPATSNSVMLNGPGGKMKVDPYTLIKQNQLFELRPSFEHVIPRETPYLYAGTEKSLDVGRLRRTFIHAPVLEIIQQRKPQASSFQPVRANAETIVGVPSVTDHFEAVARIKVPKAGIVLRKDDIPLAPPIGTAGGDLAKAAKKAVGKKWKKWGLVLSASQALFFKDFVWTSALESQLEEQAGEWWGDPDLLPRSVSDIDDDGRSSSMSNGTSPADAILRKRSITISPRVSYFKPDMVVPLTDAIAVRDETYVAKGEWTFRLWFRQQAATSTPSGSQTDLDAQGLESRHILLQASTEQEMNDWIGLLNYSATYRSVGDRRVDVAELSRILCETGPSQPPTSGPDRTSFDKVNTPGGLRRSNSLARYQGAMGSIQVISSTTSNMVRTTSRRNSIAAEQPAGYLVSPLSTMQGFVTKAAADHEEYTKLLEEEARVARHLAILTPFLRATREKIEGAAIPLGDRLRERRLQHAKYSCRLEILTQDLQRVSDAAPPTMVFIPTPKGVSGPIFEETQMPRVSLNEAREIERSASIDSIVEEFKLSRVDSSPPQLGMDVLPGGFETRFSIFGSDRSGPRSSGSQSSFPFLERPSQEAQASSHLGRPGQMQRVASEMMEELTQDGPATSPASGRDNYGNIGGISSSSTSTALALPSQTSSSSSSSKYGSEPFN</sequence>
<dbReference type="Proteomes" id="UP001176517">
    <property type="component" value="Unassembled WGS sequence"/>
</dbReference>
<dbReference type="FunFam" id="1.10.1000.11:FF:000002">
    <property type="entry name" value="Cytohesin 1"/>
    <property type="match status" value="1"/>
</dbReference>
<evidence type="ECO:0000256" key="1">
    <source>
        <dbReference type="SAM" id="MobiDB-lite"/>
    </source>
</evidence>
<dbReference type="Gene3D" id="2.30.29.30">
    <property type="entry name" value="Pleckstrin-homology domain (PH domain)/Phosphotyrosine-binding domain (PTB)"/>
    <property type="match status" value="1"/>
</dbReference>
<feature type="compositionally biased region" description="Polar residues" evidence="1">
    <location>
        <begin position="458"/>
        <end position="482"/>
    </location>
</feature>
<dbReference type="InterPro" id="IPR000904">
    <property type="entry name" value="Sec7_dom"/>
</dbReference>